<proteinExistence type="predicted"/>
<protein>
    <submittedName>
        <fullName evidence="1">Prophage tail gpP-like protein</fullName>
    </submittedName>
</protein>
<organism evidence="1 2">
    <name type="scientific">Streptomyces griseoloalbus</name>
    <dbReference type="NCBI Taxonomy" id="67303"/>
    <lineage>
        <taxon>Bacteria</taxon>
        <taxon>Bacillati</taxon>
        <taxon>Actinomycetota</taxon>
        <taxon>Actinomycetes</taxon>
        <taxon>Kitasatosporales</taxon>
        <taxon>Streptomycetaceae</taxon>
        <taxon>Streptomyces</taxon>
    </lineage>
</organism>
<dbReference type="EMBL" id="JACHJE010000013">
    <property type="protein sequence ID" value="MBB5128454.1"/>
    <property type="molecule type" value="Genomic_DNA"/>
</dbReference>
<name>A0A7W8BRU6_9ACTN</name>
<reference evidence="1 2" key="1">
    <citation type="submission" date="2020-08" db="EMBL/GenBank/DDBJ databases">
        <title>Genomic Encyclopedia of Type Strains, Phase III (KMG-III): the genomes of soil and plant-associated and newly described type strains.</title>
        <authorList>
            <person name="Whitman W."/>
        </authorList>
    </citation>
    <scope>NUCLEOTIDE SEQUENCE [LARGE SCALE GENOMIC DNA]</scope>
    <source>
        <strain evidence="1 2">CECT 3226</strain>
    </source>
</reference>
<sequence length="67" mass="6851">MAVTVNMPSVPLPVTLTVGDVTTEVGTLTLDPGETVQGALAELFRAAADALDRVPNDDQEVSPDGTA</sequence>
<dbReference type="AlphaFoldDB" id="A0A7W8BRU6"/>
<dbReference type="Proteomes" id="UP000568022">
    <property type="component" value="Unassembled WGS sequence"/>
</dbReference>
<keyword evidence="2" id="KW-1185">Reference proteome</keyword>
<evidence type="ECO:0000313" key="2">
    <source>
        <dbReference type="Proteomes" id="UP000568022"/>
    </source>
</evidence>
<comment type="caution">
    <text evidence="1">The sequence shown here is derived from an EMBL/GenBank/DDBJ whole genome shotgun (WGS) entry which is preliminary data.</text>
</comment>
<accession>A0A7W8BRU6</accession>
<gene>
    <name evidence="1" type="ORF">FHS32_005229</name>
</gene>
<evidence type="ECO:0000313" key="1">
    <source>
        <dbReference type="EMBL" id="MBB5128454.1"/>
    </source>
</evidence>